<dbReference type="SMART" id="SM00382">
    <property type="entry name" value="AAA"/>
    <property type="match status" value="1"/>
</dbReference>
<feature type="domain" description="RecA family profile 1" evidence="14">
    <location>
        <begin position="69"/>
        <end position="215"/>
    </location>
</feature>
<dbReference type="Pfam" id="PF13481">
    <property type="entry name" value="AAA_25"/>
    <property type="match status" value="1"/>
</dbReference>
<sequence>MAKVKTTFFCQNCGAQFAKWQGQCTSCKEWNTIAEEVVQKAEKTGWKTETQTTKRVAKPQRIKEIDTTKDARLNTENNELNRVLGGGLVPGSLTLLGGEPGIGKSTLMLQIALTLPYTTLYVSGEESAQQIKMRAERINPTAENCLILTETKTQNIFKQVEEVNPDIVIIDSIQTLHSDYIESGAGSISQIRETTTELIKFAKETATPVILIGHITKDGNIAGPKILEHMVDTVLQFEGDRNHVYRILRAHKNRFGSTSELGIYEMQGSGLREVSNPSEILISKNDEDLSGTAIAATLEGMRPLMIEIQALVSTAVYGTPQRSATGYNAKRLNMILAVLEKRAGFRLGAKDVFLNITGGISVDDTAIDLAVVAAILSSNEDISVAKDICFAAEVGLAGEIRPVTRVEQRILEAEKLGFGTIMISKYCKVPKNNYGITIVRVAKMNDVVEWLFG</sequence>
<evidence type="ECO:0000256" key="5">
    <source>
        <dbReference type="ARBA" id="ARBA00022801"/>
    </source>
</evidence>
<dbReference type="GO" id="GO:0005829">
    <property type="term" value="C:cytosol"/>
    <property type="evidence" value="ECO:0007669"/>
    <property type="project" value="TreeGrafter"/>
</dbReference>
<dbReference type="PRINTS" id="PR01874">
    <property type="entry name" value="DNAREPAIRADA"/>
</dbReference>
<comment type="similarity">
    <text evidence="11 13">Belongs to the RecA family. RadA subfamily.</text>
</comment>
<evidence type="ECO:0000256" key="3">
    <source>
        <dbReference type="ARBA" id="ARBA00022763"/>
    </source>
</evidence>
<accession>A3XQA8</accession>
<dbReference type="InterPro" id="IPR004504">
    <property type="entry name" value="DNA_repair_RadA"/>
</dbReference>
<dbReference type="PROSITE" id="PS50162">
    <property type="entry name" value="RECA_2"/>
    <property type="match status" value="1"/>
</dbReference>
<dbReference type="HOGENOM" id="CLU_018264_0_1_10"/>
<comment type="function">
    <text evidence="11">Plays a role in repairing double-strand DNA breaks, probably involving stabilizing or processing branched DNA or blocked replication forks.</text>
</comment>
<dbReference type="eggNOG" id="COG1066">
    <property type="taxonomic scope" value="Bacteria"/>
</dbReference>
<dbReference type="Pfam" id="PF18073">
    <property type="entry name" value="Zn_ribbon_LapB"/>
    <property type="match status" value="1"/>
</dbReference>
<evidence type="ECO:0000256" key="1">
    <source>
        <dbReference type="ARBA" id="ARBA00022723"/>
    </source>
</evidence>
<evidence type="ECO:0000256" key="2">
    <source>
        <dbReference type="ARBA" id="ARBA00022741"/>
    </source>
</evidence>
<dbReference type="GO" id="GO:0140664">
    <property type="term" value="F:ATP-dependent DNA damage sensor activity"/>
    <property type="evidence" value="ECO:0007669"/>
    <property type="project" value="InterPro"/>
</dbReference>
<feature type="binding site" evidence="11">
    <location>
        <begin position="98"/>
        <end position="105"/>
    </location>
    <ligand>
        <name>ATP</name>
        <dbReference type="ChEBI" id="CHEBI:30616"/>
    </ligand>
</feature>
<gene>
    <name evidence="11" type="primary">radA</name>
    <name evidence="15" type="ORF">MED217_00645</name>
</gene>
<dbReference type="InterPro" id="IPR041166">
    <property type="entry name" value="Rubredoxin_2"/>
</dbReference>
<keyword evidence="4 13" id="KW-0863">Zinc-finger</keyword>
<keyword evidence="10 11" id="KW-0234">DNA repair</keyword>
<comment type="caution">
    <text evidence="15">The sequence shown here is derived from an EMBL/GenBank/DDBJ whole genome shotgun (WGS) entry which is preliminary data.</text>
</comment>
<dbReference type="Gene3D" id="3.30.230.10">
    <property type="match status" value="1"/>
</dbReference>
<dbReference type="InterPro" id="IPR020588">
    <property type="entry name" value="RecA_ATP-bd"/>
</dbReference>
<proteinExistence type="inferred from homology"/>
<evidence type="ECO:0000256" key="4">
    <source>
        <dbReference type="ARBA" id="ARBA00022771"/>
    </source>
</evidence>
<dbReference type="SUPFAM" id="SSF52540">
    <property type="entry name" value="P-loop containing nucleoside triphosphate hydrolases"/>
    <property type="match status" value="1"/>
</dbReference>
<evidence type="ECO:0000313" key="15">
    <source>
        <dbReference type="EMBL" id="EAQ48261.1"/>
    </source>
</evidence>
<dbReference type="InterPro" id="IPR014721">
    <property type="entry name" value="Ribsml_uS5_D2-typ_fold_subgr"/>
</dbReference>
<comment type="domain">
    <text evidence="11">The middle region has homology to RecA with ATPase motifs including the RadA KNRFG motif, while the C-terminus is homologous to Lon protease.</text>
</comment>
<dbReference type="GO" id="GO:0005524">
    <property type="term" value="F:ATP binding"/>
    <property type="evidence" value="ECO:0007669"/>
    <property type="project" value="UniProtKB-UniRule"/>
</dbReference>
<dbReference type="EMBL" id="AANC01000009">
    <property type="protein sequence ID" value="EAQ48261.1"/>
    <property type="molecule type" value="Genomic_DNA"/>
</dbReference>
<evidence type="ECO:0000256" key="13">
    <source>
        <dbReference type="RuleBase" id="RU003555"/>
    </source>
</evidence>
<dbReference type="InterPro" id="IPR003593">
    <property type="entry name" value="AAA+_ATPase"/>
</dbReference>
<dbReference type="SUPFAM" id="SSF54211">
    <property type="entry name" value="Ribosomal protein S5 domain 2-like"/>
    <property type="match status" value="1"/>
</dbReference>
<dbReference type="HAMAP" id="MF_01498">
    <property type="entry name" value="RadA_bact"/>
    <property type="match status" value="1"/>
</dbReference>
<keyword evidence="16" id="KW-1185">Reference proteome</keyword>
<keyword evidence="2 11" id="KW-0547">Nucleotide-binding</keyword>
<organism evidence="15 16">
    <name type="scientific">Leeuwenhoekiella blandensis (strain CECT 7118 / CCUG 51940 / KCTC 22103 / MED217)</name>
    <name type="common">Flavobacterium sp. (strain MED217)</name>
    <dbReference type="NCBI Taxonomy" id="398720"/>
    <lineage>
        <taxon>Bacteria</taxon>
        <taxon>Pseudomonadati</taxon>
        <taxon>Bacteroidota</taxon>
        <taxon>Flavobacteriia</taxon>
        <taxon>Flavobacteriales</taxon>
        <taxon>Flavobacteriaceae</taxon>
        <taxon>Leeuwenhoekiella</taxon>
    </lineage>
</organism>
<feature type="region of interest" description="Lon-protease-like" evidence="11">
    <location>
        <begin position="351"/>
        <end position="453"/>
    </location>
</feature>
<keyword evidence="1 11" id="KW-0479">Metal-binding</keyword>
<dbReference type="OrthoDB" id="9803906at2"/>
<keyword evidence="9 11" id="KW-0238">DNA-binding</keyword>
<evidence type="ECO:0000256" key="10">
    <source>
        <dbReference type="ARBA" id="ARBA00023204"/>
    </source>
</evidence>
<dbReference type="Proteomes" id="UP000001601">
    <property type="component" value="Unassembled WGS sequence"/>
</dbReference>
<dbReference type="Gene3D" id="3.40.50.300">
    <property type="entry name" value="P-loop containing nucleotide triphosphate hydrolases"/>
    <property type="match status" value="1"/>
</dbReference>
<evidence type="ECO:0000313" key="16">
    <source>
        <dbReference type="Proteomes" id="UP000001601"/>
    </source>
</evidence>
<dbReference type="InterPro" id="IPR027417">
    <property type="entry name" value="P-loop_NTPase"/>
</dbReference>
<evidence type="ECO:0000256" key="9">
    <source>
        <dbReference type="ARBA" id="ARBA00023125"/>
    </source>
</evidence>
<dbReference type="AlphaFoldDB" id="A3XQA8"/>
<keyword evidence="5" id="KW-0378">Hydrolase</keyword>
<dbReference type="PANTHER" id="PTHR32472:SF10">
    <property type="entry name" value="DNA REPAIR PROTEIN RADA-LIKE PROTEIN"/>
    <property type="match status" value="1"/>
</dbReference>
<evidence type="ECO:0000256" key="6">
    <source>
        <dbReference type="ARBA" id="ARBA00022833"/>
    </source>
</evidence>
<keyword evidence="8 11" id="KW-0346">Stress response</keyword>
<dbReference type="GO" id="GO:0003684">
    <property type="term" value="F:damaged DNA binding"/>
    <property type="evidence" value="ECO:0007669"/>
    <property type="project" value="InterPro"/>
</dbReference>
<dbReference type="PANTHER" id="PTHR32472">
    <property type="entry name" value="DNA REPAIR PROTEIN RADA"/>
    <property type="match status" value="1"/>
</dbReference>
<dbReference type="Pfam" id="PF13541">
    <property type="entry name" value="ChlI"/>
    <property type="match status" value="1"/>
</dbReference>
<dbReference type="FunFam" id="3.40.50.300:FF:000050">
    <property type="entry name" value="DNA repair protein RadA"/>
    <property type="match status" value="1"/>
</dbReference>
<evidence type="ECO:0000256" key="12">
    <source>
        <dbReference type="NCBIfam" id="TIGR00416"/>
    </source>
</evidence>
<dbReference type="GO" id="GO:0016787">
    <property type="term" value="F:hydrolase activity"/>
    <property type="evidence" value="ECO:0007669"/>
    <property type="project" value="UniProtKB-KW"/>
</dbReference>
<keyword evidence="7 11" id="KW-0067">ATP-binding</keyword>
<keyword evidence="6 13" id="KW-0862">Zinc</keyword>
<evidence type="ECO:0000259" key="14">
    <source>
        <dbReference type="PROSITE" id="PS50162"/>
    </source>
</evidence>
<dbReference type="GO" id="GO:0008270">
    <property type="term" value="F:zinc ion binding"/>
    <property type="evidence" value="ECO:0007669"/>
    <property type="project" value="UniProtKB-KW"/>
</dbReference>
<dbReference type="MEROPS" id="S16.A04"/>
<evidence type="ECO:0000256" key="11">
    <source>
        <dbReference type="HAMAP-Rule" id="MF_01498"/>
    </source>
</evidence>
<name>A3XQA8_LEEBM</name>
<dbReference type="RefSeq" id="WP_009778524.1">
    <property type="nucleotide sequence ID" value="NZ_CH672395.1"/>
</dbReference>
<keyword evidence="3 11" id="KW-0227">DNA damage</keyword>
<comment type="function">
    <text evidence="13">DNA-dependent ATPase involved in processing of recombination intermediates, plays a role in repairing DNA breaks. Stimulates the branch migration of RecA-mediated strand transfer reactions, allowing the 3' invading strand to extend heteroduplex DNA faster. Binds ssDNA in the presence of ADP but not other nucleotides, has ATPase activity that is stimulated by ssDNA and various branched DNA structures, but inhibited by SSB. Does not have RecA's homology-searching function.</text>
</comment>
<feature type="short sequence motif" description="RadA KNRFG motif" evidence="11">
    <location>
        <begin position="252"/>
        <end position="256"/>
    </location>
</feature>
<evidence type="ECO:0000256" key="7">
    <source>
        <dbReference type="ARBA" id="ARBA00022840"/>
    </source>
</evidence>
<protein>
    <recommendedName>
        <fullName evidence="11 12">DNA repair protein RadA</fullName>
    </recommendedName>
</protein>
<dbReference type="CDD" id="cd01121">
    <property type="entry name" value="RadA_SMS_N"/>
    <property type="match status" value="1"/>
</dbReference>
<dbReference type="NCBIfam" id="TIGR00416">
    <property type="entry name" value="sms"/>
    <property type="match status" value="1"/>
</dbReference>
<reference evidence="15 16" key="1">
    <citation type="journal article" date="2007" name="Nature">
        <title>Light stimulates growth of proteorhodopsin-containing marine Flavobacteria.</title>
        <authorList>
            <person name="Gomez-Consarnau L."/>
            <person name="Gonzalez J.M."/>
            <person name="Coll-Llado M."/>
            <person name="Gourdon P."/>
            <person name="Pascher T."/>
            <person name="Neutze R."/>
            <person name="Pedros-Alio C."/>
            <person name="Pinhassi J."/>
        </authorList>
    </citation>
    <scope>NUCLEOTIDE SEQUENCE [LARGE SCALE GENOMIC DNA]</scope>
    <source>
        <strain evidence="15 16">MED217</strain>
    </source>
</reference>
<dbReference type="STRING" id="398720.MED217_00645"/>
<dbReference type="InterPro" id="IPR020568">
    <property type="entry name" value="Ribosomal_Su5_D2-typ_SF"/>
</dbReference>
<dbReference type="GO" id="GO:0000725">
    <property type="term" value="P:recombinational repair"/>
    <property type="evidence" value="ECO:0007669"/>
    <property type="project" value="UniProtKB-UniRule"/>
</dbReference>
<evidence type="ECO:0000256" key="8">
    <source>
        <dbReference type="ARBA" id="ARBA00023016"/>
    </source>
</evidence>